<organism evidence="2 3">
    <name type="scientific">Litoribrevibacter euphylliae</name>
    <dbReference type="NCBI Taxonomy" id="1834034"/>
    <lineage>
        <taxon>Bacteria</taxon>
        <taxon>Pseudomonadati</taxon>
        <taxon>Pseudomonadota</taxon>
        <taxon>Gammaproteobacteria</taxon>
        <taxon>Oceanospirillales</taxon>
        <taxon>Oceanospirillaceae</taxon>
        <taxon>Litoribrevibacter</taxon>
    </lineage>
</organism>
<evidence type="ECO:0000256" key="1">
    <source>
        <dbReference type="SAM" id="SignalP"/>
    </source>
</evidence>
<dbReference type="EMBL" id="JBHRSZ010000002">
    <property type="protein sequence ID" value="MFC3150733.1"/>
    <property type="molecule type" value="Genomic_DNA"/>
</dbReference>
<keyword evidence="3" id="KW-1185">Reference proteome</keyword>
<name>A0ABV7HDH5_9GAMM</name>
<feature type="signal peptide" evidence="1">
    <location>
        <begin position="1"/>
        <end position="26"/>
    </location>
</feature>
<gene>
    <name evidence="2" type="ORF">ACFOEK_06825</name>
</gene>
<sequence>MFQLSKLAFMKALFIITCLFASSLSAEEHQFVLGEGLSIKIVESAFISSEWNISYCPNSKRVCFINGLTPMGVDGNIPETYVSKLVATVNGLSYQLDTSNMFNAWGDRPLEHPGSIKYFSGVCQYQANCTFRGIFSDAAASFVVEWRINQGVPERTIMTSSQDVVSLFIDNIDPPVYD</sequence>
<keyword evidence="1" id="KW-0732">Signal</keyword>
<evidence type="ECO:0000313" key="2">
    <source>
        <dbReference type="EMBL" id="MFC3150733.1"/>
    </source>
</evidence>
<accession>A0ABV7HDH5</accession>
<proteinExistence type="predicted"/>
<dbReference type="Proteomes" id="UP001595476">
    <property type="component" value="Unassembled WGS sequence"/>
</dbReference>
<dbReference type="RefSeq" id="WP_386718069.1">
    <property type="nucleotide sequence ID" value="NZ_JBHRSZ010000002.1"/>
</dbReference>
<comment type="caution">
    <text evidence="2">The sequence shown here is derived from an EMBL/GenBank/DDBJ whole genome shotgun (WGS) entry which is preliminary data.</text>
</comment>
<evidence type="ECO:0000313" key="3">
    <source>
        <dbReference type="Proteomes" id="UP001595476"/>
    </source>
</evidence>
<protein>
    <submittedName>
        <fullName evidence="2">Uncharacterized protein</fullName>
    </submittedName>
</protein>
<reference evidence="3" key="1">
    <citation type="journal article" date="2019" name="Int. J. Syst. Evol. Microbiol.">
        <title>The Global Catalogue of Microorganisms (GCM) 10K type strain sequencing project: providing services to taxonomists for standard genome sequencing and annotation.</title>
        <authorList>
            <consortium name="The Broad Institute Genomics Platform"/>
            <consortium name="The Broad Institute Genome Sequencing Center for Infectious Disease"/>
            <person name="Wu L."/>
            <person name="Ma J."/>
        </authorList>
    </citation>
    <scope>NUCLEOTIDE SEQUENCE [LARGE SCALE GENOMIC DNA]</scope>
    <source>
        <strain evidence="3">KCTC 52438</strain>
    </source>
</reference>
<feature type="chain" id="PRO_5046162722" evidence="1">
    <location>
        <begin position="27"/>
        <end position="178"/>
    </location>
</feature>